<dbReference type="InterPro" id="IPR036305">
    <property type="entry name" value="RGS_sf"/>
</dbReference>
<name>A0A135TYQ6_9PEZI</name>
<feature type="transmembrane region" description="Helical" evidence="1">
    <location>
        <begin position="62"/>
        <end position="89"/>
    </location>
</feature>
<feature type="transmembrane region" description="Helical" evidence="1">
    <location>
        <begin position="247"/>
        <end position="269"/>
    </location>
</feature>
<organism evidence="2 3">
    <name type="scientific">Colletotrichum salicis</name>
    <dbReference type="NCBI Taxonomy" id="1209931"/>
    <lineage>
        <taxon>Eukaryota</taxon>
        <taxon>Fungi</taxon>
        <taxon>Dikarya</taxon>
        <taxon>Ascomycota</taxon>
        <taxon>Pezizomycotina</taxon>
        <taxon>Sordariomycetes</taxon>
        <taxon>Hypocreomycetidae</taxon>
        <taxon>Glomerellales</taxon>
        <taxon>Glomerellaceae</taxon>
        <taxon>Colletotrichum</taxon>
        <taxon>Colletotrichum acutatum species complex</taxon>
    </lineage>
</organism>
<keyword evidence="3" id="KW-1185">Reference proteome</keyword>
<feature type="transmembrane region" description="Helical" evidence="1">
    <location>
        <begin position="161"/>
        <end position="182"/>
    </location>
</feature>
<dbReference type="InterPro" id="IPR044926">
    <property type="entry name" value="RGS_subdomain_2"/>
</dbReference>
<evidence type="ECO:0000313" key="2">
    <source>
        <dbReference type="EMBL" id="KXH53263.1"/>
    </source>
</evidence>
<dbReference type="Gene3D" id="1.10.167.10">
    <property type="entry name" value="Regulator of G-protein Signalling 4, domain 2"/>
    <property type="match status" value="1"/>
</dbReference>
<comment type="caution">
    <text evidence="2">The sequence shown here is derived from an EMBL/GenBank/DDBJ whole genome shotgun (WGS) entry which is preliminary data.</text>
</comment>
<dbReference type="SUPFAM" id="SSF48097">
    <property type="entry name" value="Regulator of G-protein signaling, RGS"/>
    <property type="match status" value="1"/>
</dbReference>
<gene>
    <name evidence="2" type="ORF">CSAL01_01911</name>
</gene>
<proteinExistence type="predicted"/>
<dbReference type="EMBL" id="JFFI01001839">
    <property type="protein sequence ID" value="KXH53263.1"/>
    <property type="molecule type" value="Genomic_DNA"/>
</dbReference>
<accession>A0A135TYQ6</accession>
<evidence type="ECO:0000256" key="1">
    <source>
        <dbReference type="SAM" id="Phobius"/>
    </source>
</evidence>
<keyword evidence="1" id="KW-0472">Membrane</keyword>
<dbReference type="AlphaFoldDB" id="A0A135TYQ6"/>
<feature type="transmembrane region" description="Helical" evidence="1">
    <location>
        <begin position="27"/>
        <end position="50"/>
    </location>
</feature>
<protein>
    <submittedName>
        <fullName evidence="2">Uncharacterized protein</fullName>
    </submittedName>
</protein>
<reference evidence="2 3" key="1">
    <citation type="submission" date="2014-02" db="EMBL/GenBank/DDBJ databases">
        <title>The genome sequence of Colletotrichum salicis CBS 607.94.</title>
        <authorList>
            <person name="Baroncelli R."/>
            <person name="Thon M.R."/>
        </authorList>
    </citation>
    <scope>NUCLEOTIDE SEQUENCE [LARGE SCALE GENOMIC DNA]</scope>
    <source>
        <strain evidence="2 3">CBS 607.94</strain>
    </source>
</reference>
<keyword evidence="1" id="KW-0812">Transmembrane</keyword>
<evidence type="ECO:0000313" key="3">
    <source>
        <dbReference type="Proteomes" id="UP000070121"/>
    </source>
</evidence>
<sequence length="591" mass="66233">MDSSAADTTPTATATAAAPAFNTAPIAVFWLAWGGFWTVLLLCGMAFLFVNRRMPFLRIRGLALSFGAVTMLHLYWLSVQIGLAIGQFVPDGAEFWVMGLYLPFGIALFHASNSRFLHIAKAQRKYADKPLTQSNPQMDTSSGQDKTLTGKFRKLDYTTKMLAVVCTGMLVQLLLTVVMYLVSRKYHPSFGVPGTEVTGTPAQQKVEMGRGWEWWPSVFWQFLWAWLVAPVILWKSRGIKDTQGWRLQTIACSIASLHATPMWLVALYVPAMAPVNAYFIPPQWICLSITFIEIFAIFIPCWQVVKHKTLRQETLESIAIWEAKNKARTGRDSVITGSTKVGSQASVDWKSLAQLEKDTSQAESVYTMGALEYVLDKNPEPLRKFSALRDFSGENIAFLSAVAEWKSSIPQSPGSSHRSAEITRERFNRALRIYTEFISPYHAEFQINIASQDLKRLEGVFEGAARILYGDRTERFSDPVVPFEDNSWGGPELTAGGSEMSCVSRDGSGDPIADRVQYWGEIPEAFNAAVFDNAESSIKYLVLTNTWPKFVKERRYSLDSEDSGETVETFQSSSTLSSRVKKYFRTMKVVV</sequence>
<feature type="transmembrane region" description="Helical" evidence="1">
    <location>
        <begin position="218"/>
        <end position="235"/>
    </location>
</feature>
<feature type="transmembrane region" description="Helical" evidence="1">
    <location>
        <begin position="281"/>
        <end position="302"/>
    </location>
</feature>
<keyword evidence="1" id="KW-1133">Transmembrane helix</keyword>
<feature type="transmembrane region" description="Helical" evidence="1">
    <location>
        <begin position="95"/>
        <end position="111"/>
    </location>
</feature>
<dbReference type="OrthoDB" id="5313079at2759"/>
<dbReference type="STRING" id="1209931.A0A135TYQ6"/>
<dbReference type="Proteomes" id="UP000070121">
    <property type="component" value="Unassembled WGS sequence"/>
</dbReference>